<dbReference type="CDD" id="cd05262">
    <property type="entry name" value="SDR_a7"/>
    <property type="match status" value="1"/>
</dbReference>
<dbReference type="GO" id="GO:0005737">
    <property type="term" value="C:cytoplasm"/>
    <property type="evidence" value="ECO:0007669"/>
    <property type="project" value="TreeGrafter"/>
</dbReference>
<gene>
    <name evidence="2" type="ORF">OV079_26255</name>
</gene>
<dbReference type="InterPro" id="IPR051783">
    <property type="entry name" value="NAD(P)-dependent_oxidoreduct"/>
</dbReference>
<keyword evidence="3" id="KW-1185">Reference proteome</keyword>
<organism evidence="2 3">
    <name type="scientific">Nannocystis pusilla</name>
    <dbReference type="NCBI Taxonomy" id="889268"/>
    <lineage>
        <taxon>Bacteria</taxon>
        <taxon>Pseudomonadati</taxon>
        <taxon>Myxococcota</taxon>
        <taxon>Polyangia</taxon>
        <taxon>Nannocystales</taxon>
        <taxon>Nannocystaceae</taxon>
        <taxon>Nannocystis</taxon>
    </lineage>
</organism>
<name>A0A9X3J0G3_9BACT</name>
<accession>A0A9X3J0G3</accession>
<evidence type="ECO:0000313" key="3">
    <source>
        <dbReference type="Proteomes" id="UP001150924"/>
    </source>
</evidence>
<dbReference type="EMBL" id="JAPNKE010000002">
    <property type="protein sequence ID" value="MCY1008998.1"/>
    <property type="molecule type" value="Genomic_DNA"/>
</dbReference>
<dbReference type="Pfam" id="PF01370">
    <property type="entry name" value="Epimerase"/>
    <property type="match status" value="1"/>
</dbReference>
<sequence>MKIFVTGATGFIGSAIVQELLRAGHRVLGLARSDAAAAAVAAAGAEPHRGDLEDAASLRAAAAASDATVHTGFIHDFTRYKEVCDTDRRVIEALGAALVGTQRPLLVASGVVLPGRKTGVTEEDRATASPDALPRVATELACDELAARGVHVGVLRFPPTVHGEGDHGFVPMLIDLARKQGASAYIGEGQNLWPAVHRFDAATLARLALAQPFAPGTRFHVVAEEGVPFKAIAEVIGRRLQVPVISKTPAEAAAHFGWFAHFAALDCRASSKRTRETLGWTPVQPDLLADLDRPPYFAQG</sequence>
<evidence type="ECO:0000259" key="1">
    <source>
        <dbReference type="Pfam" id="PF01370"/>
    </source>
</evidence>
<dbReference type="Gene3D" id="3.40.50.720">
    <property type="entry name" value="NAD(P)-binding Rossmann-like Domain"/>
    <property type="match status" value="1"/>
</dbReference>
<evidence type="ECO:0000313" key="2">
    <source>
        <dbReference type="EMBL" id="MCY1008998.1"/>
    </source>
</evidence>
<dbReference type="InterPro" id="IPR036291">
    <property type="entry name" value="NAD(P)-bd_dom_sf"/>
</dbReference>
<protein>
    <submittedName>
        <fullName evidence="2">SDR family oxidoreductase</fullName>
    </submittedName>
</protein>
<dbReference type="PANTHER" id="PTHR48079">
    <property type="entry name" value="PROTEIN YEEZ"/>
    <property type="match status" value="1"/>
</dbReference>
<dbReference type="AlphaFoldDB" id="A0A9X3J0G3"/>
<dbReference type="SUPFAM" id="SSF51735">
    <property type="entry name" value="NAD(P)-binding Rossmann-fold domains"/>
    <property type="match status" value="1"/>
</dbReference>
<reference evidence="2" key="1">
    <citation type="submission" date="2022-11" db="EMBL/GenBank/DDBJ databases">
        <title>Minimal conservation of predation-associated metabolite biosynthetic gene clusters underscores biosynthetic potential of Myxococcota including descriptions for ten novel species: Archangium lansinium sp. nov., Myxococcus landrumus sp. nov., Nannocystis bai.</title>
        <authorList>
            <person name="Ahearne A."/>
            <person name="Stevens C."/>
            <person name="Phillips K."/>
        </authorList>
    </citation>
    <scope>NUCLEOTIDE SEQUENCE</scope>
    <source>
        <strain evidence="2">Na p29</strain>
    </source>
</reference>
<proteinExistence type="predicted"/>
<dbReference type="InterPro" id="IPR001509">
    <property type="entry name" value="Epimerase_deHydtase"/>
</dbReference>
<dbReference type="Proteomes" id="UP001150924">
    <property type="component" value="Unassembled WGS sequence"/>
</dbReference>
<dbReference type="PANTHER" id="PTHR48079:SF6">
    <property type="entry name" value="NAD(P)-BINDING DOMAIN-CONTAINING PROTEIN-RELATED"/>
    <property type="match status" value="1"/>
</dbReference>
<feature type="domain" description="NAD-dependent epimerase/dehydratase" evidence="1">
    <location>
        <begin position="3"/>
        <end position="214"/>
    </location>
</feature>
<comment type="caution">
    <text evidence="2">The sequence shown here is derived from an EMBL/GenBank/DDBJ whole genome shotgun (WGS) entry which is preliminary data.</text>
</comment>
<dbReference type="RefSeq" id="WP_267771653.1">
    <property type="nucleotide sequence ID" value="NZ_JAPNKE010000002.1"/>
</dbReference>
<dbReference type="GO" id="GO:0004029">
    <property type="term" value="F:aldehyde dehydrogenase (NAD+) activity"/>
    <property type="evidence" value="ECO:0007669"/>
    <property type="project" value="TreeGrafter"/>
</dbReference>